<proteinExistence type="predicted"/>
<sequence>MTTDSGGLWVVLWNKWTIAVGLMVAVRLFIRYTTGTCRSTRRMEGKTVIVTGANSGIGKETARDLARRGARVILACRDVDKANTARGNIYDTLICIFTTFTAKLIEIE</sequence>
<dbReference type="Gene3D" id="3.40.50.720">
    <property type="entry name" value="NAD(P)-binding Rossmann-like Domain"/>
    <property type="match status" value="1"/>
</dbReference>
<keyword evidence="2" id="KW-1133">Transmembrane helix</keyword>
<feature type="transmembrane region" description="Helical" evidence="2">
    <location>
        <begin position="12"/>
        <end position="30"/>
    </location>
</feature>
<dbReference type="InterPro" id="IPR036291">
    <property type="entry name" value="NAD(P)-bd_dom_sf"/>
</dbReference>
<dbReference type="PANTHER" id="PTHR43157:SF31">
    <property type="entry name" value="PHOSPHATIDYLINOSITOL-GLYCAN BIOSYNTHESIS CLASS F PROTEIN"/>
    <property type="match status" value="1"/>
</dbReference>
<protein>
    <submittedName>
        <fullName evidence="3">Uncharacterized protein</fullName>
    </submittedName>
</protein>
<dbReference type="GO" id="GO:0016491">
    <property type="term" value="F:oxidoreductase activity"/>
    <property type="evidence" value="ECO:0007669"/>
    <property type="project" value="UniProtKB-KW"/>
</dbReference>
<reference evidence="3" key="1">
    <citation type="submission" date="2020-11" db="EMBL/GenBank/DDBJ databases">
        <authorList>
            <person name="Tran Van P."/>
        </authorList>
    </citation>
    <scope>NUCLEOTIDE SEQUENCE</scope>
</reference>
<evidence type="ECO:0000313" key="3">
    <source>
        <dbReference type="EMBL" id="CAD7616855.1"/>
    </source>
</evidence>
<evidence type="ECO:0000256" key="1">
    <source>
        <dbReference type="ARBA" id="ARBA00023002"/>
    </source>
</evidence>
<name>A0A7R9KA39_TIMGE</name>
<accession>A0A7R9KA39</accession>
<gene>
    <name evidence="3" type="ORF">TGEB3V08_LOCUS11787</name>
</gene>
<dbReference type="InterPro" id="IPR002347">
    <property type="entry name" value="SDR_fam"/>
</dbReference>
<dbReference type="AlphaFoldDB" id="A0A7R9KA39"/>
<dbReference type="Pfam" id="PF00106">
    <property type="entry name" value="adh_short"/>
    <property type="match status" value="1"/>
</dbReference>
<organism evidence="3">
    <name type="scientific">Timema genevievae</name>
    <name type="common">Walking stick</name>
    <dbReference type="NCBI Taxonomy" id="629358"/>
    <lineage>
        <taxon>Eukaryota</taxon>
        <taxon>Metazoa</taxon>
        <taxon>Ecdysozoa</taxon>
        <taxon>Arthropoda</taxon>
        <taxon>Hexapoda</taxon>
        <taxon>Insecta</taxon>
        <taxon>Pterygota</taxon>
        <taxon>Neoptera</taxon>
        <taxon>Polyneoptera</taxon>
        <taxon>Phasmatodea</taxon>
        <taxon>Timematodea</taxon>
        <taxon>Timematoidea</taxon>
        <taxon>Timematidae</taxon>
        <taxon>Timema</taxon>
    </lineage>
</organism>
<dbReference type="PANTHER" id="PTHR43157">
    <property type="entry name" value="PHOSPHATIDYLINOSITOL-GLYCAN BIOSYNTHESIS CLASS F PROTEIN-RELATED"/>
    <property type="match status" value="1"/>
</dbReference>
<evidence type="ECO:0000256" key="2">
    <source>
        <dbReference type="SAM" id="Phobius"/>
    </source>
</evidence>
<keyword evidence="1" id="KW-0560">Oxidoreductase</keyword>
<dbReference type="SUPFAM" id="SSF51735">
    <property type="entry name" value="NAD(P)-binding Rossmann-fold domains"/>
    <property type="match status" value="1"/>
</dbReference>
<keyword evidence="2" id="KW-0472">Membrane</keyword>
<dbReference type="EMBL" id="OE856820">
    <property type="protein sequence ID" value="CAD7616855.1"/>
    <property type="molecule type" value="Genomic_DNA"/>
</dbReference>
<keyword evidence="2" id="KW-0812">Transmembrane</keyword>